<gene>
    <name evidence="8" type="ORF">BB934_10350</name>
</gene>
<comment type="similarity">
    <text evidence="2">Belongs to the DoxX family.</text>
</comment>
<organism evidence="8">
    <name type="scientific">Microvirga ossetica</name>
    <dbReference type="NCBI Taxonomy" id="1882682"/>
    <lineage>
        <taxon>Bacteria</taxon>
        <taxon>Pseudomonadati</taxon>
        <taxon>Pseudomonadota</taxon>
        <taxon>Alphaproteobacteria</taxon>
        <taxon>Hyphomicrobiales</taxon>
        <taxon>Methylobacteriaceae</taxon>
        <taxon>Microvirga</taxon>
    </lineage>
</organism>
<evidence type="ECO:0000256" key="3">
    <source>
        <dbReference type="ARBA" id="ARBA00022475"/>
    </source>
</evidence>
<evidence type="ECO:0000256" key="6">
    <source>
        <dbReference type="ARBA" id="ARBA00023136"/>
    </source>
</evidence>
<keyword evidence="6 7" id="KW-0472">Membrane</keyword>
<feature type="transmembrane region" description="Helical" evidence="7">
    <location>
        <begin position="104"/>
        <end position="124"/>
    </location>
</feature>
<sequence>MFAALDRWSPYALAVLRIVTALLFLEHGTQKLFGFPAPPEGGTPALFSLFGIGAILELIGSLLLLVGLFTRPVAFLLAGEMAVAYWMFHAPQSPYPVLNGGDAAILYCFVFLLFVFTGPGAWSIDGATRPSGRRHSWER</sequence>
<keyword evidence="3" id="KW-1003">Cell membrane</keyword>
<accession>A0A1B2EFE0</accession>
<reference evidence="8" key="1">
    <citation type="submission" date="2016-07" db="EMBL/GenBank/DDBJ databases">
        <title>Microvirga ossetica sp. nov. a new species of rhizobia isolated from root nodules of the legume species Vicia alpestris Steven originated from North Ossetia region in the Caucasus.</title>
        <authorList>
            <person name="Safronova V.I."/>
            <person name="Kuznetsova I.G."/>
            <person name="Sazanova A.L."/>
            <person name="Belimov A."/>
            <person name="Andronov E."/>
            <person name="Osledkin Y.S."/>
            <person name="Onishchuk O.P."/>
            <person name="Kurchak O.N."/>
            <person name="Shaposhnikov A.I."/>
            <person name="Willems A."/>
            <person name="Tikhonovich I.A."/>
        </authorList>
    </citation>
    <scope>NUCLEOTIDE SEQUENCE [LARGE SCALE GENOMIC DNA]</scope>
    <source>
        <strain evidence="8">V5/3M</strain>
    </source>
</reference>
<protein>
    <submittedName>
        <fullName evidence="8">DoxX family protein</fullName>
    </submittedName>
</protein>
<dbReference type="GO" id="GO:0005886">
    <property type="term" value="C:plasma membrane"/>
    <property type="evidence" value="ECO:0007669"/>
    <property type="project" value="UniProtKB-SubCell"/>
</dbReference>
<dbReference type="RefSeq" id="WP_099509573.1">
    <property type="nucleotide sequence ID" value="NZ_CP016616.1"/>
</dbReference>
<comment type="subcellular location">
    <subcellularLocation>
        <location evidence="1">Cell membrane</location>
        <topology evidence="1">Multi-pass membrane protein</topology>
    </subcellularLocation>
</comment>
<dbReference type="Pfam" id="PF07681">
    <property type="entry name" value="DoxX"/>
    <property type="match status" value="1"/>
</dbReference>
<feature type="transmembrane region" description="Helical" evidence="7">
    <location>
        <begin position="7"/>
        <end position="25"/>
    </location>
</feature>
<evidence type="ECO:0000256" key="1">
    <source>
        <dbReference type="ARBA" id="ARBA00004651"/>
    </source>
</evidence>
<dbReference type="PANTHER" id="PTHR33452">
    <property type="entry name" value="OXIDOREDUCTASE CATD-RELATED"/>
    <property type="match status" value="1"/>
</dbReference>
<dbReference type="KEGG" id="moc:BB934_10350"/>
<dbReference type="AlphaFoldDB" id="A0A1B2EFE0"/>
<keyword evidence="4 7" id="KW-0812">Transmembrane</keyword>
<evidence type="ECO:0000256" key="5">
    <source>
        <dbReference type="ARBA" id="ARBA00022989"/>
    </source>
</evidence>
<evidence type="ECO:0000256" key="7">
    <source>
        <dbReference type="SAM" id="Phobius"/>
    </source>
</evidence>
<evidence type="ECO:0000313" key="8">
    <source>
        <dbReference type="EMBL" id="ANY78572.1"/>
    </source>
</evidence>
<dbReference type="InterPro" id="IPR032808">
    <property type="entry name" value="DoxX"/>
</dbReference>
<proteinExistence type="inferred from homology"/>
<dbReference type="PANTHER" id="PTHR33452:SF4">
    <property type="entry name" value="BLL4328 PROTEIN"/>
    <property type="match status" value="1"/>
</dbReference>
<dbReference type="InterPro" id="IPR051907">
    <property type="entry name" value="DoxX-like_oxidoreductase"/>
</dbReference>
<name>A0A1B2EFE0_9HYPH</name>
<evidence type="ECO:0000256" key="4">
    <source>
        <dbReference type="ARBA" id="ARBA00022692"/>
    </source>
</evidence>
<keyword evidence="5 7" id="KW-1133">Transmembrane helix</keyword>
<evidence type="ECO:0000256" key="2">
    <source>
        <dbReference type="ARBA" id="ARBA00006679"/>
    </source>
</evidence>
<feature type="transmembrane region" description="Helical" evidence="7">
    <location>
        <begin position="73"/>
        <end position="92"/>
    </location>
</feature>
<feature type="transmembrane region" description="Helical" evidence="7">
    <location>
        <begin position="45"/>
        <end position="66"/>
    </location>
</feature>
<dbReference type="EMBL" id="CP016616">
    <property type="protein sequence ID" value="ANY78572.1"/>
    <property type="molecule type" value="Genomic_DNA"/>
</dbReference>
<dbReference type="OrthoDB" id="9808524at2"/>